<feature type="region of interest" description="Disordered" evidence="1">
    <location>
        <begin position="1"/>
        <end position="20"/>
    </location>
</feature>
<dbReference type="AlphaFoldDB" id="A0A1F6DBC5"/>
<sequence>MPKGHEKEVSKTPTSSVTESIKDTRDVSNVLLILDSIVIKTNPFGANISGENSYKRAERISAALHLVTNNVPEDEPLRATIRHKGLDLLSIILELRSGFHGAASEKGQAALAIIRELISLARLLAVSGFISAQNANAIAEAIDELGSLIIVSQRSTLAEQLTISRDQLIPPASQSIAFPKHERTAGIERVTAAKRTYQKDITQSSLQSSPISAQRSEMILGILKLRGMIGIRDISSNLPQYSEKMVQRELAGLVEGGKVRKIGSKRWSRYQLVQ</sequence>
<dbReference type="EMBL" id="MFLA01000032">
    <property type="protein sequence ID" value="OGG58617.1"/>
    <property type="molecule type" value="Genomic_DNA"/>
</dbReference>
<evidence type="ECO:0000256" key="1">
    <source>
        <dbReference type="SAM" id="MobiDB-lite"/>
    </source>
</evidence>
<dbReference type="Gene3D" id="1.10.10.10">
    <property type="entry name" value="Winged helix-like DNA-binding domain superfamily/Winged helix DNA-binding domain"/>
    <property type="match status" value="1"/>
</dbReference>
<gene>
    <name evidence="2" type="ORF">A2765_02750</name>
</gene>
<comment type="caution">
    <text evidence="2">The sequence shown here is derived from an EMBL/GenBank/DDBJ whole genome shotgun (WGS) entry which is preliminary data.</text>
</comment>
<dbReference type="InterPro" id="IPR036388">
    <property type="entry name" value="WH-like_DNA-bd_sf"/>
</dbReference>
<evidence type="ECO:0008006" key="4">
    <source>
        <dbReference type="Google" id="ProtNLM"/>
    </source>
</evidence>
<dbReference type="Proteomes" id="UP000176377">
    <property type="component" value="Unassembled WGS sequence"/>
</dbReference>
<name>A0A1F6DBC5_9BACT</name>
<proteinExistence type="predicted"/>
<reference evidence="2 3" key="1">
    <citation type="journal article" date="2016" name="Nat. Commun.">
        <title>Thousands of microbial genomes shed light on interconnected biogeochemical processes in an aquifer system.</title>
        <authorList>
            <person name="Anantharaman K."/>
            <person name="Brown C.T."/>
            <person name="Hug L.A."/>
            <person name="Sharon I."/>
            <person name="Castelle C.J."/>
            <person name="Probst A.J."/>
            <person name="Thomas B.C."/>
            <person name="Singh A."/>
            <person name="Wilkins M.J."/>
            <person name="Karaoz U."/>
            <person name="Brodie E.L."/>
            <person name="Williams K.H."/>
            <person name="Hubbard S.S."/>
            <person name="Banfield J.F."/>
        </authorList>
    </citation>
    <scope>NUCLEOTIDE SEQUENCE [LARGE SCALE GENOMIC DNA]</scope>
</reference>
<evidence type="ECO:0000313" key="3">
    <source>
        <dbReference type="Proteomes" id="UP000176377"/>
    </source>
</evidence>
<evidence type="ECO:0000313" key="2">
    <source>
        <dbReference type="EMBL" id="OGG58617.1"/>
    </source>
</evidence>
<accession>A0A1F6DBC5</accession>
<feature type="compositionally biased region" description="Basic and acidic residues" evidence="1">
    <location>
        <begin position="1"/>
        <end position="10"/>
    </location>
</feature>
<protein>
    <recommendedName>
        <fullName evidence="4">HTH deoR-type domain-containing protein</fullName>
    </recommendedName>
</protein>
<organism evidence="2 3">
    <name type="scientific">Candidatus Kaiserbacteria bacterium RIFCSPHIGHO2_01_FULL_56_24</name>
    <dbReference type="NCBI Taxonomy" id="1798487"/>
    <lineage>
        <taxon>Bacteria</taxon>
        <taxon>Candidatus Kaiseribacteriota</taxon>
    </lineage>
</organism>